<dbReference type="Proteomes" id="UP000278792">
    <property type="component" value="Unassembled WGS sequence"/>
</dbReference>
<proteinExistence type="predicted"/>
<reference evidence="2 4" key="2">
    <citation type="submission" date="2018-11" db="EMBL/GenBank/DDBJ databases">
        <title>Vibrio ponticus strain CAIM 1751 pathogenic for the snapper Lutjanus guttatus.</title>
        <authorList>
            <person name="Soto-Rodriguez S."/>
            <person name="Lozano-Olvera R."/>
            <person name="Gomez-Gil B."/>
        </authorList>
    </citation>
    <scope>NUCLEOTIDE SEQUENCE [LARGE SCALE GENOMIC DNA]</scope>
    <source>
        <strain evidence="2 4">CAIM 1751</strain>
    </source>
</reference>
<dbReference type="EMBL" id="RKIK01000006">
    <property type="protein sequence ID" value="ROV61696.1"/>
    <property type="molecule type" value="Genomic_DNA"/>
</dbReference>
<dbReference type="Proteomes" id="UP000186206">
    <property type="component" value="Unassembled WGS sequence"/>
</dbReference>
<evidence type="ECO:0000313" key="3">
    <source>
        <dbReference type="Proteomes" id="UP000186206"/>
    </source>
</evidence>
<accession>A0A090PA80</accession>
<dbReference type="RefSeq" id="WP_075650812.1">
    <property type="nucleotide sequence ID" value="NZ_AP019658.1"/>
</dbReference>
<comment type="caution">
    <text evidence="2">The sequence shown here is derived from an EMBL/GenBank/DDBJ whole genome shotgun (WGS) entry which is preliminary data.</text>
</comment>
<evidence type="ECO:0000313" key="2">
    <source>
        <dbReference type="EMBL" id="ROV61696.1"/>
    </source>
</evidence>
<sequence>MRKHISLAFYCLASVVIVLQLATSFVSLTSEQSQQQLLHSVTKPVEKPVVVVESKPQVDFKQMAQDMESEQY</sequence>
<evidence type="ECO:0000313" key="1">
    <source>
        <dbReference type="EMBL" id="OLQ89118.1"/>
    </source>
</evidence>
<dbReference type="EMBL" id="MJMI01000109">
    <property type="protein sequence ID" value="OLQ89118.1"/>
    <property type="molecule type" value="Genomic_DNA"/>
</dbReference>
<name>A0A090PA80_9VIBR</name>
<evidence type="ECO:0000313" key="4">
    <source>
        <dbReference type="Proteomes" id="UP000278792"/>
    </source>
</evidence>
<gene>
    <name evidence="1" type="ORF">BIY21_03170</name>
    <name evidence="2" type="ORF">EGH82_03790</name>
</gene>
<dbReference type="STRING" id="265668.JCM19238_4854"/>
<keyword evidence="3" id="KW-1185">Reference proteome</keyword>
<protein>
    <submittedName>
        <fullName evidence="2">Uncharacterized protein</fullName>
    </submittedName>
</protein>
<organism evidence="2 4">
    <name type="scientific">Vibrio ponticus</name>
    <dbReference type="NCBI Taxonomy" id="265668"/>
    <lineage>
        <taxon>Bacteria</taxon>
        <taxon>Pseudomonadati</taxon>
        <taxon>Pseudomonadota</taxon>
        <taxon>Gammaproteobacteria</taxon>
        <taxon>Vibrionales</taxon>
        <taxon>Vibrionaceae</taxon>
        <taxon>Vibrio</taxon>
    </lineage>
</organism>
<dbReference type="AlphaFoldDB" id="A0A090PA80"/>
<reference evidence="1 3" key="1">
    <citation type="submission" date="2016-09" db="EMBL/GenBank/DDBJ databases">
        <title>Genomic Taxonomy of the Vibrionaceae.</title>
        <authorList>
            <person name="Gonzalez-Castillo A."/>
            <person name="Gomez-Gil B."/>
            <person name="Enciso-Ibarra K."/>
        </authorList>
    </citation>
    <scope>NUCLEOTIDE SEQUENCE [LARGE SCALE GENOMIC DNA]</scope>
    <source>
        <strain evidence="1 3">CAIM 1731</strain>
    </source>
</reference>